<dbReference type="Pfam" id="PF00581">
    <property type="entry name" value="Rhodanese"/>
    <property type="match status" value="1"/>
</dbReference>
<dbReference type="InterPro" id="IPR001763">
    <property type="entry name" value="Rhodanese-like_dom"/>
</dbReference>
<dbReference type="InterPro" id="IPR036873">
    <property type="entry name" value="Rhodanese-like_dom_sf"/>
</dbReference>
<dbReference type="PANTHER" id="PTHR44086">
    <property type="entry name" value="THIOSULFATE SULFURTRANSFERASE RDL2, MITOCHONDRIAL-RELATED"/>
    <property type="match status" value="1"/>
</dbReference>
<evidence type="ECO:0000259" key="1">
    <source>
        <dbReference type="PROSITE" id="PS50206"/>
    </source>
</evidence>
<evidence type="ECO:0000313" key="2">
    <source>
        <dbReference type="EMBL" id="OAD55929.1"/>
    </source>
</evidence>
<accession>A0A310SNZ1</accession>
<name>A0A310SNZ1_9HYME</name>
<dbReference type="OrthoDB" id="566238at2759"/>
<evidence type="ECO:0000313" key="3">
    <source>
        <dbReference type="Proteomes" id="UP000250275"/>
    </source>
</evidence>
<keyword evidence="2" id="KW-0346">Stress response</keyword>
<dbReference type="PANTHER" id="PTHR44086:SF10">
    <property type="entry name" value="THIOSULFATE SULFURTRANSFERASE_RHODANESE-LIKE DOMAIN-CONTAINING PROTEIN 3"/>
    <property type="match status" value="1"/>
</dbReference>
<dbReference type="SMART" id="SM00450">
    <property type="entry name" value="RHOD"/>
    <property type="match status" value="1"/>
</dbReference>
<dbReference type="Proteomes" id="UP000250275">
    <property type="component" value="Unassembled WGS sequence"/>
</dbReference>
<reference evidence="2 3" key="1">
    <citation type="submission" date="2015-07" db="EMBL/GenBank/DDBJ databases">
        <title>The genome of Eufriesea mexicana.</title>
        <authorList>
            <person name="Pan H."/>
            <person name="Kapheim K."/>
        </authorList>
    </citation>
    <scope>NUCLEOTIDE SEQUENCE [LARGE SCALE GENOMIC DNA]</scope>
    <source>
        <strain evidence="2">0111107269</strain>
        <tissue evidence="2">Whole body</tissue>
    </source>
</reference>
<keyword evidence="3" id="KW-1185">Reference proteome</keyword>
<dbReference type="PROSITE" id="PS50206">
    <property type="entry name" value="RHODANESE_3"/>
    <property type="match status" value="1"/>
</dbReference>
<feature type="domain" description="Rhodanese" evidence="1">
    <location>
        <begin position="24"/>
        <end position="114"/>
    </location>
</feature>
<sequence>MDTVSENNKKSHNIDYNELLKAQKDSSVLIIDVREKEEIDETGKLPGSIHIPMGDVANTLLSLSKEDFKERFNKEKPSKDTRIILSCRSGKRSGIVQEEIQKLGYEKYINYICIFYKCAN</sequence>
<protein>
    <submittedName>
        <fullName evidence="2">Heat shock protein 67B2</fullName>
    </submittedName>
</protein>
<dbReference type="EMBL" id="KQ762343">
    <property type="protein sequence ID" value="OAD55929.1"/>
    <property type="molecule type" value="Genomic_DNA"/>
</dbReference>
<organism evidence="2 3">
    <name type="scientific">Eufriesea mexicana</name>
    <dbReference type="NCBI Taxonomy" id="516756"/>
    <lineage>
        <taxon>Eukaryota</taxon>
        <taxon>Metazoa</taxon>
        <taxon>Ecdysozoa</taxon>
        <taxon>Arthropoda</taxon>
        <taxon>Hexapoda</taxon>
        <taxon>Insecta</taxon>
        <taxon>Pterygota</taxon>
        <taxon>Neoptera</taxon>
        <taxon>Endopterygota</taxon>
        <taxon>Hymenoptera</taxon>
        <taxon>Apocrita</taxon>
        <taxon>Aculeata</taxon>
        <taxon>Apoidea</taxon>
        <taxon>Anthophila</taxon>
        <taxon>Apidae</taxon>
        <taxon>Eufriesea</taxon>
    </lineage>
</organism>
<proteinExistence type="predicted"/>
<dbReference type="Gene3D" id="3.40.250.10">
    <property type="entry name" value="Rhodanese-like domain"/>
    <property type="match status" value="1"/>
</dbReference>
<dbReference type="SUPFAM" id="SSF52821">
    <property type="entry name" value="Rhodanese/Cell cycle control phosphatase"/>
    <property type="match status" value="1"/>
</dbReference>
<dbReference type="AlphaFoldDB" id="A0A310SNZ1"/>
<gene>
    <name evidence="2" type="ORF">WN48_04115</name>
</gene>